<name>A0A6L3N258_9BURK</name>
<gene>
    <name evidence="2" type="ORF">F7R25_07635</name>
</gene>
<feature type="transmembrane region" description="Helical" evidence="1">
    <location>
        <begin position="12"/>
        <end position="34"/>
    </location>
</feature>
<proteinExistence type="predicted"/>
<dbReference type="Proteomes" id="UP000473470">
    <property type="component" value="Unassembled WGS sequence"/>
</dbReference>
<organism evidence="2 3">
    <name type="scientific">Burkholderia stagnalis</name>
    <dbReference type="NCBI Taxonomy" id="1503054"/>
    <lineage>
        <taxon>Bacteria</taxon>
        <taxon>Pseudomonadati</taxon>
        <taxon>Pseudomonadota</taxon>
        <taxon>Betaproteobacteria</taxon>
        <taxon>Burkholderiales</taxon>
        <taxon>Burkholderiaceae</taxon>
        <taxon>Burkholderia</taxon>
        <taxon>Burkholderia cepacia complex</taxon>
    </lineage>
</organism>
<dbReference type="RefSeq" id="WP_150998661.1">
    <property type="nucleotide sequence ID" value="NZ_CABVPM010000044.1"/>
</dbReference>
<protein>
    <submittedName>
        <fullName evidence="2">Uncharacterized protein</fullName>
    </submittedName>
</protein>
<evidence type="ECO:0000313" key="3">
    <source>
        <dbReference type="Proteomes" id="UP000473470"/>
    </source>
</evidence>
<comment type="caution">
    <text evidence="2">The sequence shown here is derived from an EMBL/GenBank/DDBJ whole genome shotgun (WGS) entry which is preliminary data.</text>
</comment>
<sequence length="67" mass="7343">MKKPRQTARGTLYYGLPAKNLSLSLLFCVIHVNFRVHQPPVTPATIRASAEIDQATSSLYISGQLTA</sequence>
<dbReference type="EMBL" id="VZOK01000008">
    <property type="protein sequence ID" value="KAB0639814.1"/>
    <property type="molecule type" value="Genomic_DNA"/>
</dbReference>
<dbReference type="AlphaFoldDB" id="A0A6L3N258"/>
<evidence type="ECO:0000313" key="2">
    <source>
        <dbReference type="EMBL" id="KAB0639814.1"/>
    </source>
</evidence>
<keyword evidence="1" id="KW-0812">Transmembrane</keyword>
<keyword evidence="1" id="KW-0472">Membrane</keyword>
<keyword evidence="1" id="KW-1133">Transmembrane helix</keyword>
<reference evidence="2 3" key="1">
    <citation type="submission" date="2019-09" db="EMBL/GenBank/DDBJ databases">
        <title>Draft genome sequences of 48 bacterial type strains from the CCUG.</title>
        <authorList>
            <person name="Tunovic T."/>
            <person name="Pineiro-Iglesias B."/>
            <person name="Unosson C."/>
            <person name="Inganas E."/>
            <person name="Ohlen M."/>
            <person name="Cardew S."/>
            <person name="Jensie-Markopoulos S."/>
            <person name="Salva-Serra F."/>
            <person name="Jaen-Luchoro D."/>
            <person name="Karlsson R."/>
            <person name="Svensson-Stadler L."/>
            <person name="Chun J."/>
            <person name="Moore E."/>
        </authorList>
    </citation>
    <scope>NUCLEOTIDE SEQUENCE [LARGE SCALE GENOMIC DNA]</scope>
    <source>
        <strain evidence="2 3">CCUG 65686</strain>
    </source>
</reference>
<accession>A0A6L3N258</accession>
<evidence type="ECO:0000256" key="1">
    <source>
        <dbReference type="SAM" id="Phobius"/>
    </source>
</evidence>